<feature type="compositionally biased region" description="Basic residues" evidence="10">
    <location>
        <begin position="414"/>
        <end position="430"/>
    </location>
</feature>
<evidence type="ECO:0000256" key="3">
    <source>
        <dbReference type="ARBA" id="ARBA00007775"/>
    </source>
</evidence>
<feature type="region of interest" description="Disordered" evidence="10">
    <location>
        <begin position="354"/>
        <end position="386"/>
    </location>
</feature>
<dbReference type="PANTHER" id="PTHR15417">
    <property type="entry name" value="PROTEIN PHOSPHATASE INHIBITOR AND DOPAMINE- AND CAMP-REGULATED NEURONAL PHOSPHOPROTEIN"/>
    <property type="match status" value="1"/>
</dbReference>
<evidence type="ECO:0000256" key="10">
    <source>
        <dbReference type="SAM" id="MobiDB-lite"/>
    </source>
</evidence>
<protein>
    <recommendedName>
        <fullName evidence="4">Protein phosphatase 1 regulatory subunit 1B</fullName>
    </recommendedName>
    <alternativeName>
        <fullName evidence="8">DARPP-32</fullName>
    </alternativeName>
    <alternativeName>
        <fullName evidence="9">Dopamine- and cAMP-regulated neuronal phosphoprotein</fullName>
    </alternativeName>
</protein>
<evidence type="ECO:0000256" key="9">
    <source>
        <dbReference type="ARBA" id="ARBA00030254"/>
    </source>
</evidence>
<proteinExistence type="inferred from homology"/>
<organism evidence="11 12">
    <name type="scientific">Eschrichtius robustus</name>
    <name type="common">California gray whale</name>
    <name type="synonym">Eschrichtius gibbosus</name>
    <dbReference type="NCBI Taxonomy" id="9764"/>
    <lineage>
        <taxon>Eukaryota</taxon>
        <taxon>Metazoa</taxon>
        <taxon>Chordata</taxon>
        <taxon>Craniata</taxon>
        <taxon>Vertebrata</taxon>
        <taxon>Euteleostomi</taxon>
        <taxon>Mammalia</taxon>
        <taxon>Eutheria</taxon>
        <taxon>Laurasiatheria</taxon>
        <taxon>Artiodactyla</taxon>
        <taxon>Whippomorpha</taxon>
        <taxon>Cetacea</taxon>
        <taxon>Mysticeti</taxon>
        <taxon>Eschrichtiidae</taxon>
        <taxon>Eschrichtius</taxon>
    </lineage>
</organism>
<evidence type="ECO:0000256" key="7">
    <source>
        <dbReference type="ARBA" id="ARBA00023272"/>
    </source>
</evidence>
<name>A0AB34GS79_ESCRO</name>
<evidence type="ECO:0000256" key="6">
    <source>
        <dbReference type="ARBA" id="ARBA00022553"/>
    </source>
</evidence>
<dbReference type="Proteomes" id="UP001159641">
    <property type="component" value="Unassembled WGS sequence"/>
</dbReference>
<evidence type="ECO:0000313" key="12">
    <source>
        <dbReference type="Proteomes" id="UP001159641"/>
    </source>
</evidence>
<dbReference type="Pfam" id="PF05395">
    <property type="entry name" value="DARPP-32"/>
    <property type="match status" value="2"/>
</dbReference>
<comment type="function">
    <text evidence="1">Inhibitor of protein-phosphatase 1.</text>
</comment>
<comment type="subcellular location">
    <subcellularLocation>
        <location evidence="2">Cytoplasm</location>
    </subcellularLocation>
</comment>
<feature type="region of interest" description="Disordered" evidence="10">
    <location>
        <begin position="44"/>
        <end position="102"/>
    </location>
</feature>
<evidence type="ECO:0000313" key="11">
    <source>
        <dbReference type="EMBL" id="KAJ8781520.1"/>
    </source>
</evidence>
<keyword evidence="7" id="KW-0650">Protein phosphatase inhibitor</keyword>
<accession>A0AB34GS79</accession>
<dbReference type="AlphaFoldDB" id="A0AB34GS79"/>
<evidence type="ECO:0000256" key="2">
    <source>
        <dbReference type="ARBA" id="ARBA00004496"/>
    </source>
</evidence>
<feature type="region of interest" description="Disordered" evidence="10">
    <location>
        <begin position="401"/>
        <end position="456"/>
    </location>
</feature>
<feature type="compositionally biased region" description="Basic and acidic residues" evidence="10">
    <location>
        <begin position="370"/>
        <end position="380"/>
    </location>
</feature>
<sequence length="571" mass="60714">MPQSAQLMLPGFSKVASSGLRGPPFQLSHANTASLTQLRGAKVRGVMPSCRPAPSCSSPPHSARRRRGALSSAPGPQPRTPAPDPAARAPPTDHPPAMDPKDRKKIQFSVPAPPSQLDPRQVEMIRRRRPTPAMLFRLSEHSSPEEDASPHQELPGASLWGSSIFGQLKSQTRSRVYPLLLLPWSGPQQADRQLLAFELDPCGGLALPQAHGMEAGDWATCLSHFLGLADPCLPGPPVPAVQRIAESHLQSISNVGENQASEEEDELGELRELGYPREEEEEEEEDDEEEEEEEDSQAEILKGSRGSVGASATGAKAPAGRGESTPTGTPQNRTARWILRACAFIPSFLSTAGQKTTCGQGLEGPWERPPPLDEPQRDGSSEDQVEDPALNVLRTFALGGGLSGGSGAAGRSPSSRRRSWGRGARLRLGLRRTGAVADMQQTEDDKSSSFPSLPATLPKPQRLSFCKHIKCQVCSQPQRTPSRHLGCSTPDASEGAWEGPVTAGGGLGRGRCSQGAGWQPCRLQPPDTPSCSPRQEGGGGGWRPGRAALPAAATFHPPGSGQFQAKVAVTP</sequence>
<comment type="caution">
    <text evidence="11">The sequence shown here is derived from an EMBL/GenBank/DDBJ whole genome shotgun (WGS) entry which is preliminary data.</text>
</comment>
<dbReference type="EMBL" id="JAIQCJ010002144">
    <property type="protein sequence ID" value="KAJ8781520.1"/>
    <property type="molecule type" value="Genomic_DNA"/>
</dbReference>
<feature type="region of interest" description="Disordered" evidence="10">
    <location>
        <begin position="1"/>
        <end position="27"/>
    </location>
</feature>
<feature type="compositionally biased region" description="Pro residues" evidence="10">
    <location>
        <begin position="75"/>
        <end position="84"/>
    </location>
</feature>
<evidence type="ECO:0000256" key="5">
    <source>
        <dbReference type="ARBA" id="ARBA00022490"/>
    </source>
</evidence>
<dbReference type="InterPro" id="IPR008466">
    <property type="entry name" value="PPP1R1A/B/C"/>
</dbReference>
<gene>
    <name evidence="11" type="ORF">J1605_011019</name>
</gene>
<evidence type="ECO:0000256" key="8">
    <source>
        <dbReference type="ARBA" id="ARBA00029874"/>
    </source>
</evidence>
<feature type="compositionally biased region" description="Low complexity" evidence="10">
    <location>
        <begin position="48"/>
        <end position="61"/>
    </location>
</feature>
<dbReference type="GO" id="GO:0035556">
    <property type="term" value="P:intracellular signal transduction"/>
    <property type="evidence" value="ECO:0007669"/>
    <property type="project" value="TreeGrafter"/>
</dbReference>
<feature type="compositionally biased region" description="Low complexity" evidence="10">
    <location>
        <begin position="544"/>
        <end position="553"/>
    </location>
</feature>
<dbReference type="GO" id="GO:0004864">
    <property type="term" value="F:protein phosphatase inhibitor activity"/>
    <property type="evidence" value="ECO:0007669"/>
    <property type="project" value="UniProtKB-KW"/>
</dbReference>
<feature type="compositionally biased region" description="Acidic residues" evidence="10">
    <location>
        <begin position="278"/>
        <end position="297"/>
    </location>
</feature>
<evidence type="ECO:0000256" key="1">
    <source>
        <dbReference type="ARBA" id="ARBA00002900"/>
    </source>
</evidence>
<dbReference type="GO" id="GO:0005737">
    <property type="term" value="C:cytoplasm"/>
    <property type="evidence" value="ECO:0007669"/>
    <property type="project" value="UniProtKB-SubCell"/>
</dbReference>
<keyword evidence="5" id="KW-0963">Cytoplasm</keyword>
<keyword evidence="12" id="KW-1185">Reference proteome</keyword>
<feature type="region of interest" description="Disordered" evidence="10">
    <location>
        <begin position="253"/>
        <end position="332"/>
    </location>
</feature>
<comment type="similarity">
    <text evidence="3">Belongs to the protein phosphatase inhibitor 1 family.</text>
</comment>
<evidence type="ECO:0000256" key="4">
    <source>
        <dbReference type="ARBA" id="ARBA00020090"/>
    </source>
</evidence>
<feature type="compositionally biased region" description="Basic and acidic residues" evidence="10">
    <location>
        <begin position="268"/>
        <end position="277"/>
    </location>
</feature>
<keyword evidence="6" id="KW-0597">Phosphoprotein</keyword>
<feature type="region of interest" description="Disordered" evidence="10">
    <location>
        <begin position="523"/>
        <end position="571"/>
    </location>
</feature>
<dbReference type="PANTHER" id="PTHR15417:SF2">
    <property type="entry name" value="PROTEIN PHOSPHATASE 1 REGULATORY SUBUNIT 1B"/>
    <property type="match status" value="1"/>
</dbReference>
<reference evidence="11 12" key="1">
    <citation type="submission" date="2022-11" db="EMBL/GenBank/DDBJ databases">
        <title>Whole genome sequence of Eschrichtius robustus ER-17-0199.</title>
        <authorList>
            <person name="Bruniche-Olsen A."/>
            <person name="Black A.N."/>
            <person name="Fields C.J."/>
            <person name="Walden K."/>
            <person name="Dewoody J.A."/>
        </authorList>
    </citation>
    <scope>NUCLEOTIDE SEQUENCE [LARGE SCALE GENOMIC DNA]</scope>
    <source>
        <strain evidence="11">ER-17-0199</strain>
        <tissue evidence="11">Blubber</tissue>
    </source>
</reference>